<protein>
    <submittedName>
        <fullName evidence="1">Uncharacterized protein</fullName>
    </submittedName>
</protein>
<sequence length="78" mass="8942">MTSRPTTPLEITVSGKTVVLLSNHSFYLSLIFIAPEYREEAYRLMEKGYVPYDVYELFNSGKPLPGKAKAVKTKRDRE</sequence>
<reference evidence="2" key="1">
    <citation type="journal article" date="2019" name="Int. J. Syst. Evol. Microbiol.">
        <title>The Global Catalogue of Microorganisms (GCM) 10K type strain sequencing project: providing services to taxonomists for standard genome sequencing and annotation.</title>
        <authorList>
            <consortium name="The Broad Institute Genomics Platform"/>
            <consortium name="The Broad Institute Genome Sequencing Center for Infectious Disease"/>
            <person name="Wu L."/>
            <person name="Ma J."/>
        </authorList>
    </citation>
    <scope>NUCLEOTIDE SEQUENCE [LARGE SCALE GENOMIC DNA]</scope>
    <source>
        <strain evidence="2">JCM 17805</strain>
    </source>
</reference>
<dbReference type="Proteomes" id="UP001500604">
    <property type="component" value="Unassembled WGS sequence"/>
</dbReference>
<comment type="caution">
    <text evidence="1">The sequence shown here is derived from an EMBL/GenBank/DDBJ whole genome shotgun (WGS) entry which is preliminary data.</text>
</comment>
<organism evidence="1 2">
    <name type="scientific">Kistimonas scapharcae</name>
    <dbReference type="NCBI Taxonomy" id="1036133"/>
    <lineage>
        <taxon>Bacteria</taxon>
        <taxon>Pseudomonadati</taxon>
        <taxon>Pseudomonadota</taxon>
        <taxon>Gammaproteobacteria</taxon>
        <taxon>Oceanospirillales</taxon>
        <taxon>Endozoicomonadaceae</taxon>
        <taxon>Kistimonas</taxon>
    </lineage>
</organism>
<gene>
    <name evidence="1" type="ORF">GCM10023116_31250</name>
</gene>
<evidence type="ECO:0000313" key="2">
    <source>
        <dbReference type="Proteomes" id="UP001500604"/>
    </source>
</evidence>
<accession>A0ABP8V4W0</accession>
<keyword evidence="2" id="KW-1185">Reference proteome</keyword>
<evidence type="ECO:0000313" key="1">
    <source>
        <dbReference type="EMBL" id="GAA4650842.1"/>
    </source>
</evidence>
<dbReference type="RefSeq" id="WP_345197095.1">
    <property type="nucleotide sequence ID" value="NZ_BAABFL010000423.1"/>
</dbReference>
<dbReference type="EMBL" id="BAABFL010000423">
    <property type="protein sequence ID" value="GAA4650842.1"/>
    <property type="molecule type" value="Genomic_DNA"/>
</dbReference>
<name>A0ABP8V4W0_9GAMM</name>
<proteinExistence type="predicted"/>